<reference evidence="3" key="1">
    <citation type="journal article" date="2017" name="Nat. Microbiol.">
        <title>Global analysis of biosynthetic gene clusters reveals vast potential of secondary metabolite production in Penicillium species.</title>
        <authorList>
            <person name="Nielsen J.C."/>
            <person name="Grijseels S."/>
            <person name="Prigent S."/>
            <person name="Ji B."/>
            <person name="Dainat J."/>
            <person name="Nielsen K.F."/>
            <person name="Frisvad J.C."/>
            <person name="Workman M."/>
            <person name="Nielsen J."/>
        </authorList>
    </citation>
    <scope>NUCLEOTIDE SEQUENCE [LARGE SCALE GENOMIC DNA]</scope>
    <source>
        <strain evidence="3">IBT 14082</strain>
    </source>
</reference>
<gene>
    <name evidence="2" type="ORF">PENFLA_c128G10667</name>
</gene>
<evidence type="ECO:0000313" key="3">
    <source>
        <dbReference type="Proteomes" id="UP000191342"/>
    </source>
</evidence>
<name>A0A1V6S3U5_9EURO</name>
<organism evidence="2 3">
    <name type="scientific">Penicillium flavigenum</name>
    <dbReference type="NCBI Taxonomy" id="254877"/>
    <lineage>
        <taxon>Eukaryota</taxon>
        <taxon>Fungi</taxon>
        <taxon>Dikarya</taxon>
        <taxon>Ascomycota</taxon>
        <taxon>Pezizomycotina</taxon>
        <taxon>Eurotiomycetes</taxon>
        <taxon>Eurotiomycetidae</taxon>
        <taxon>Eurotiales</taxon>
        <taxon>Aspergillaceae</taxon>
        <taxon>Penicillium</taxon>
    </lineage>
</organism>
<feature type="compositionally biased region" description="Basic and acidic residues" evidence="1">
    <location>
        <begin position="33"/>
        <end position="44"/>
    </location>
</feature>
<dbReference type="AlphaFoldDB" id="A0A1V6S3U5"/>
<accession>A0A1V6S3U5</accession>
<keyword evidence="3" id="KW-1185">Reference proteome</keyword>
<dbReference type="Proteomes" id="UP000191342">
    <property type="component" value="Unassembled WGS sequence"/>
</dbReference>
<comment type="caution">
    <text evidence="2">The sequence shown here is derived from an EMBL/GenBank/DDBJ whole genome shotgun (WGS) entry which is preliminary data.</text>
</comment>
<protein>
    <submittedName>
        <fullName evidence="2">Uncharacterized protein</fullName>
    </submittedName>
</protein>
<evidence type="ECO:0000256" key="1">
    <source>
        <dbReference type="SAM" id="MobiDB-lite"/>
    </source>
</evidence>
<sequence length="44" mass="4700">MRPRANWPVCPPKPTAAPPVTSPARTPPQVAPRDAHHPLGELAN</sequence>
<proteinExistence type="predicted"/>
<feature type="non-terminal residue" evidence="2">
    <location>
        <position position="44"/>
    </location>
</feature>
<dbReference type="EMBL" id="MLQL01000128">
    <property type="protein sequence ID" value="OQE08721.1"/>
    <property type="molecule type" value="Genomic_DNA"/>
</dbReference>
<evidence type="ECO:0000313" key="2">
    <source>
        <dbReference type="EMBL" id="OQE08721.1"/>
    </source>
</evidence>
<feature type="region of interest" description="Disordered" evidence="1">
    <location>
        <begin position="1"/>
        <end position="44"/>
    </location>
</feature>
<feature type="compositionally biased region" description="Pro residues" evidence="1">
    <location>
        <begin position="9"/>
        <end position="30"/>
    </location>
</feature>